<accession>A0AA46S5S6</accession>
<sequence>MTVVQIREAKLEDAQALQPLLDQLGYAQSIDFISQKIKAFMHDPHQYIFVAQIEHEVVGFLSLSIIAQIAIEGDFARVAYLCVDEKFRGQKVGQALLASAEEIARQRGCDRMELHSSDHRKQAHQFYLAQGYEDAPKYFRKFLDTSMKK</sequence>
<evidence type="ECO:0000259" key="3">
    <source>
        <dbReference type="PROSITE" id="PS51186"/>
    </source>
</evidence>
<dbReference type="AlphaFoldDB" id="A0AA46S5S6"/>
<dbReference type="RefSeq" id="WP_263513143.1">
    <property type="nucleotide sequence ID" value="NZ_CP089051.1"/>
</dbReference>
<gene>
    <name evidence="4" type="ORF">LSO60_06300</name>
</gene>
<dbReference type="Proteomes" id="UP001164064">
    <property type="component" value="Chromosome"/>
</dbReference>
<dbReference type="InterPro" id="IPR016181">
    <property type="entry name" value="Acyl_CoA_acyltransferase"/>
</dbReference>
<dbReference type="Pfam" id="PF00583">
    <property type="entry name" value="Acetyltransf_1"/>
    <property type="match status" value="1"/>
</dbReference>
<protein>
    <submittedName>
        <fullName evidence="4">GNAT family N-acetyltransferase</fullName>
    </submittedName>
</protein>
<evidence type="ECO:0000256" key="2">
    <source>
        <dbReference type="ARBA" id="ARBA00023315"/>
    </source>
</evidence>
<evidence type="ECO:0000313" key="4">
    <source>
        <dbReference type="EMBL" id="UYF72868.1"/>
    </source>
</evidence>
<dbReference type="Gene3D" id="3.40.630.30">
    <property type="match status" value="1"/>
</dbReference>
<evidence type="ECO:0000256" key="1">
    <source>
        <dbReference type="ARBA" id="ARBA00022679"/>
    </source>
</evidence>
<reference evidence="4" key="1">
    <citation type="journal article" date="2022" name="J Glob Antimicrob Resist">
        <title>Comparative analysis of IMP-4- and OXA-58-containing plasmids of three carbapenemase-producing Acinetobacter ursingii strains in the Netherlands.</title>
        <authorList>
            <person name="Hendrickx A.P.A."/>
            <person name="Schade R.P."/>
            <person name="Landman F."/>
            <person name="Bosch T."/>
            <person name="Schouls L.M."/>
            <person name="van Dijk K."/>
        </authorList>
    </citation>
    <scope>NUCLEOTIDE SEQUENCE</scope>
    <source>
        <strain evidence="4">RIVM_C010559</strain>
    </source>
</reference>
<proteinExistence type="predicted"/>
<dbReference type="PANTHER" id="PTHR43877:SF2">
    <property type="entry name" value="AMINOALKYLPHOSPHONATE N-ACETYLTRANSFERASE-RELATED"/>
    <property type="match status" value="1"/>
</dbReference>
<dbReference type="GO" id="GO:0016747">
    <property type="term" value="F:acyltransferase activity, transferring groups other than amino-acyl groups"/>
    <property type="evidence" value="ECO:0007669"/>
    <property type="project" value="InterPro"/>
</dbReference>
<dbReference type="InterPro" id="IPR050832">
    <property type="entry name" value="Bact_Acetyltransf"/>
</dbReference>
<dbReference type="PROSITE" id="PS51186">
    <property type="entry name" value="GNAT"/>
    <property type="match status" value="1"/>
</dbReference>
<name>A0AA46S5S6_9GAMM</name>
<dbReference type="PANTHER" id="PTHR43877">
    <property type="entry name" value="AMINOALKYLPHOSPHONATE N-ACETYLTRANSFERASE-RELATED-RELATED"/>
    <property type="match status" value="1"/>
</dbReference>
<dbReference type="InterPro" id="IPR000182">
    <property type="entry name" value="GNAT_dom"/>
</dbReference>
<keyword evidence="2" id="KW-0012">Acyltransferase</keyword>
<dbReference type="EMBL" id="CP089051">
    <property type="protein sequence ID" value="UYF72868.1"/>
    <property type="molecule type" value="Genomic_DNA"/>
</dbReference>
<organism evidence="4 5">
    <name type="scientific">Acinetobacter ursingii</name>
    <dbReference type="NCBI Taxonomy" id="108980"/>
    <lineage>
        <taxon>Bacteria</taxon>
        <taxon>Pseudomonadati</taxon>
        <taxon>Pseudomonadota</taxon>
        <taxon>Gammaproteobacteria</taxon>
        <taxon>Moraxellales</taxon>
        <taxon>Moraxellaceae</taxon>
        <taxon>Acinetobacter</taxon>
    </lineage>
</organism>
<feature type="domain" description="N-acetyltransferase" evidence="3">
    <location>
        <begin position="4"/>
        <end position="149"/>
    </location>
</feature>
<keyword evidence="1" id="KW-0808">Transferase</keyword>
<dbReference type="PIRSF" id="PIRSF037663">
    <property type="entry name" value="Acetyltransf_GNAT_prd"/>
    <property type="match status" value="1"/>
</dbReference>
<dbReference type="SUPFAM" id="SSF55729">
    <property type="entry name" value="Acyl-CoA N-acyltransferases (Nat)"/>
    <property type="match status" value="1"/>
</dbReference>
<dbReference type="CDD" id="cd04301">
    <property type="entry name" value="NAT_SF"/>
    <property type="match status" value="1"/>
</dbReference>
<evidence type="ECO:0000313" key="5">
    <source>
        <dbReference type="Proteomes" id="UP001164064"/>
    </source>
</evidence>
<dbReference type="InterPro" id="IPR017255">
    <property type="entry name" value="AcTrfase_GNAT_prd"/>
</dbReference>